<organism evidence="1 2">
    <name type="scientific">Russula earlei</name>
    <dbReference type="NCBI Taxonomy" id="71964"/>
    <lineage>
        <taxon>Eukaryota</taxon>
        <taxon>Fungi</taxon>
        <taxon>Dikarya</taxon>
        <taxon>Basidiomycota</taxon>
        <taxon>Agaricomycotina</taxon>
        <taxon>Agaricomycetes</taxon>
        <taxon>Russulales</taxon>
        <taxon>Russulaceae</taxon>
        <taxon>Russula</taxon>
    </lineage>
</organism>
<reference evidence="1" key="1">
    <citation type="submission" date="2021-03" db="EMBL/GenBank/DDBJ databases">
        <title>Evolutionary priming and transition to the ectomycorrhizal habit in an iconic lineage of mushroom-forming fungi: is preadaptation a requirement?</title>
        <authorList>
            <consortium name="DOE Joint Genome Institute"/>
            <person name="Looney B.P."/>
            <person name="Miyauchi S."/>
            <person name="Morin E."/>
            <person name="Drula E."/>
            <person name="Courty P.E."/>
            <person name="Chicoki N."/>
            <person name="Fauchery L."/>
            <person name="Kohler A."/>
            <person name="Kuo A."/>
            <person name="LaButti K."/>
            <person name="Pangilinan J."/>
            <person name="Lipzen A."/>
            <person name="Riley R."/>
            <person name="Andreopoulos W."/>
            <person name="He G."/>
            <person name="Johnson J."/>
            <person name="Barry K.W."/>
            <person name="Grigoriev I.V."/>
            <person name="Nagy L."/>
            <person name="Hibbett D."/>
            <person name="Henrissat B."/>
            <person name="Matheny P.B."/>
            <person name="Labbe J."/>
            <person name="Martin A.F."/>
        </authorList>
    </citation>
    <scope>NUCLEOTIDE SEQUENCE</scope>
    <source>
        <strain evidence="1">BPL698</strain>
    </source>
</reference>
<gene>
    <name evidence="1" type="ORF">F5148DRAFT_987139</name>
</gene>
<comment type="caution">
    <text evidence="1">The sequence shown here is derived from an EMBL/GenBank/DDBJ whole genome shotgun (WGS) entry which is preliminary data.</text>
</comment>
<accession>A0ACC0TWG4</accession>
<keyword evidence="2" id="KW-1185">Reference proteome</keyword>
<dbReference type="EMBL" id="JAGFNK010000441">
    <property type="protein sequence ID" value="KAI9450280.1"/>
    <property type="molecule type" value="Genomic_DNA"/>
</dbReference>
<evidence type="ECO:0000313" key="1">
    <source>
        <dbReference type="EMBL" id="KAI9450280.1"/>
    </source>
</evidence>
<name>A0ACC0TWG4_9AGAM</name>
<proteinExistence type="predicted"/>
<evidence type="ECO:0000313" key="2">
    <source>
        <dbReference type="Proteomes" id="UP001207468"/>
    </source>
</evidence>
<dbReference type="Proteomes" id="UP001207468">
    <property type="component" value="Unassembled WGS sequence"/>
</dbReference>
<sequence>MGCKPAEYLAYVEWFTPYKLSLKPNHFLYKISKHCVQGEQQASIVPVELICQSVHLLPKFGPVALEEWKSSDVLDLCDTYYVNTFFEHLTYVSLY</sequence>
<protein>
    <submittedName>
        <fullName evidence="1">Uncharacterized protein</fullName>
    </submittedName>
</protein>